<feature type="transmembrane region" description="Helical" evidence="9">
    <location>
        <begin position="160"/>
        <end position="183"/>
    </location>
</feature>
<evidence type="ECO:0000256" key="7">
    <source>
        <dbReference type="ARBA" id="ARBA00022840"/>
    </source>
</evidence>
<dbReference type="PANTHER" id="PTHR24421">
    <property type="entry name" value="NITRATE/NITRITE SENSOR PROTEIN NARX-RELATED"/>
    <property type="match status" value="1"/>
</dbReference>
<evidence type="ECO:0000256" key="3">
    <source>
        <dbReference type="ARBA" id="ARBA00022553"/>
    </source>
</evidence>
<evidence type="ECO:0000256" key="8">
    <source>
        <dbReference type="ARBA" id="ARBA00023012"/>
    </source>
</evidence>
<name>A0A5P9Q6J9_9MICO</name>
<dbReference type="GO" id="GO:0005524">
    <property type="term" value="F:ATP binding"/>
    <property type="evidence" value="ECO:0007669"/>
    <property type="project" value="UniProtKB-KW"/>
</dbReference>
<dbReference type="Gene3D" id="1.20.5.1930">
    <property type="match status" value="1"/>
</dbReference>
<evidence type="ECO:0000256" key="9">
    <source>
        <dbReference type="SAM" id="Phobius"/>
    </source>
</evidence>
<dbReference type="Pfam" id="PF07730">
    <property type="entry name" value="HisKA_3"/>
    <property type="match status" value="1"/>
</dbReference>
<dbReference type="Pfam" id="PF02518">
    <property type="entry name" value="HATPase_c"/>
    <property type="match status" value="1"/>
</dbReference>
<evidence type="ECO:0000313" key="12">
    <source>
        <dbReference type="EMBL" id="QFU96999.1"/>
    </source>
</evidence>
<dbReference type="InterPro" id="IPR003594">
    <property type="entry name" value="HATPase_dom"/>
</dbReference>
<dbReference type="Proteomes" id="UP000326702">
    <property type="component" value="Chromosome"/>
</dbReference>
<dbReference type="InterPro" id="IPR036890">
    <property type="entry name" value="HATPase_C_sf"/>
</dbReference>
<evidence type="ECO:0000256" key="5">
    <source>
        <dbReference type="ARBA" id="ARBA00022741"/>
    </source>
</evidence>
<organism evidence="12 13">
    <name type="scientific">Luteimicrobium xylanilyticum</name>
    <dbReference type="NCBI Taxonomy" id="1133546"/>
    <lineage>
        <taxon>Bacteria</taxon>
        <taxon>Bacillati</taxon>
        <taxon>Actinomycetota</taxon>
        <taxon>Actinomycetes</taxon>
        <taxon>Micrococcales</taxon>
        <taxon>Luteimicrobium</taxon>
    </lineage>
</organism>
<keyword evidence="13" id="KW-1185">Reference proteome</keyword>
<evidence type="ECO:0000256" key="4">
    <source>
        <dbReference type="ARBA" id="ARBA00022679"/>
    </source>
</evidence>
<keyword evidence="6 12" id="KW-0418">Kinase</keyword>
<dbReference type="GO" id="GO:0016020">
    <property type="term" value="C:membrane"/>
    <property type="evidence" value="ECO:0007669"/>
    <property type="project" value="InterPro"/>
</dbReference>
<dbReference type="InterPro" id="IPR050482">
    <property type="entry name" value="Sensor_HK_TwoCompSys"/>
</dbReference>
<dbReference type="GO" id="GO:0046983">
    <property type="term" value="F:protein dimerization activity"/>
    <property type="evidence" value="ECO:0007669"/>
    <property type="project" value="InterPro"/>
</dbReference>
<feature type="domain" description="Histidine kinase/HSP90-like ATPase" evidence="10">
    <location>
        <begin position="327"/>
        <end position="423"/>
    </location>
</feature>
<dbReference type="PANTHER" id="PTHR24421:SF10">
    <property type="entry name" value="NITRATE_NITRITE SENSOR PROTEIN NARQ"/>
    <property type="match status" value="1"/>
</dbReference>
<keyword evidence="9" id="KW-0472">Membrane</keyword>
<keyword evidence="9" id="KW-1133">Transmembrane helix</keyword>
<proteinExistence type="predicted"/>
<reference evidence="12 13" key="1">
    <citation type="submission" date="2019-10" db="EMBL/GenBank/DDBJ databases">
        <title>Genome sequence of Luteimicrobium xylanilyticum HY-24.</title>
        <authorList>
            <person name="Kim D.Y."/>
            <person name="Park H.-Y."/>
        </authorList>
    </citation>
    <scope>NUCLEOTIDE SEQUENCE [LARGE SCALE GENOMIC DNA]</scope>
    <source>
        <strain evidence="12 13">HY-24</strain>
    </source>
</reference>
<dbReference type="EMBL" id="CP045529">
    <property type="protein sequence ID" value="QFU96999.1"/>
    <property type="molecule type" value="Genomic_DNA"/>
</dbReference>
<dbReference type="InterPro" id="IPR011712">
    <property type="entry name" value="Sig_transdc_His_kin_sub3_dim/P"/>
</dbReference>
<dbReference type="KEGG" id="lxl:KDY119_00492"/>
<dbReference type="GO" id="GO:0000155">
    <property type="term" value="F:phosphorelay sensor kinase activity"/>
    <property type="evidence" value="ECO:0007669"/>
    <property type="project" value="InterPro"/>
</dbReference>
<keyword evidence="4 12" id="KW-0808">Transferase</keyword>
<protein>
    <recommendedName>
        <fullName evidence="2">histidine kinase</fullName>
        <ecNumber evidence="2">2.7.13.3</ecNumber>
    </recommendedName>
</protein>
<evidence type="ECO:0000256" key="1">
    <source>
        <dbReference type="ARBA" id="ARBA00000085"/>
    </source>
</evidence>
<feature type="domain" description="Signal transduction histidine kinase subgroup 3 dimerisation and phosphoacceptor" evidence="11">
    <location>
        <begin position="211"/>
        <end position="275"/>
    </location>
</feature>
<dbReference type="RefSeq" id="WP_194174316.1">
    <property type="nucleotide sequence ID" value="NZ_BAABIH010000013.1"/>
</dbReference>
<sequence length="426" mass="43353">MPTAPDPSSARPRWGARTARAGVLLLLGGIVAAAYVLLAQAFVTMLSRPENPFVAVAVLAAVTAVLGAVPPFLASVRTLEVLAVRTFLDVDVPVPSGTPTPATRWRAACWYGLHLLLGGAVVGGLVILIPVALQLGLGAAGLDVLGDDSPLPWPSMPAPALVAIAAAMVLAVPLVTVVSAAVLRQAAPALLGPDQAERIAELEAGGRRLAERSRLAQELHDSVGHALTVTTLQAAAAARSLDRDPDAARRALTAIEETGRSALADLDHVLGLLRADPSTPVPDTRRTPGTLDDVPALVAQVRAGGTDVAFDGLPGGQAALPRAVSHEAYRVVQEAVTNAVRHAPGAAVAVRATCDGGTLVVEVANALVGGTDGARSRSRTAGGRGVTGIRARVEALGGRLGVGPEPDPAGGARWAVRATFRLPEAP</sequence>
<feature type="transmembrane region" description="Helical" evidence="9">
    <location>
        <begin position="54"/>
        <end position="76"/>
    </location>
</feature>
<evidence type="ECO:0000256" key="2">
    <source>
        <dbReference type="ARBA" id="ARBA00012438"/>
    </source>
</evidence>
<feature type="transmembrane region" description="Helical" evidence="9">
    <location>
        <begin position="21"/>
        <end position="42"/>
    </location>
</feature>
<evidence type="ECO:0000259" key="11">
    <source>
        <dbReference type="Pfam" id="PF07730"/>
    </source>
</evidence>
<dbReference type="EC" id="2.7.13.3" evidence="2"/>
<feature type="transmembrane region" description="Helical" evidence="9">
    <location>
        <begin position="113"/>
        <end position="140"/>
    </location>
</feature>
<dbReference type="AlphaFoldDB" id="A0A5P9Q6J9"/>
<dbReference type="CDD" id="cd16917">
    <property type="entry name" value="HATPase_UhpB-NarQ-NarX-like"/>
    <property type="match status" value="1"/>
</dbReference>
<keyword evidence="9" id="KW-0812">Transmembrane</keyword>
<dbReference type="Gene3D" id="3.30.565.10">
    <property type="entry name" value="Histidine kinase-like ATPase, C-terminal domain"/>
    <property type="match status" value="1"/>
</dbReference>
<evidence type="ECO:0000313" key="13">
    <source>
        <dbReference type="Proteomes" id="UP000326702"/>
    </source>
</evidence>
<keyword evidence="5" id="KW-0547">Nucleotide-binding</keyword>
<dbReference type="SUPFAM" id="SSF55874">
    <property type="entry name" value="ATPase domain of HSP90 chaperone/DNA topoisomerase II/histidine kinase"/>
    <property type="match status" value="1"/>
</dbReference>
<comment type="catalytic activity">
    <reaction evidence="1">
        <text>ATP + protein L-histidine = ADP + protein N-phospho-L-histidine.</text>
        <dbReference type="EC" id="2.7.13.3"/>
    </reaction>
</comment>
<accession>A0A5P9Q6J9</accession>
<keyword evidence="3" id="KW-0597">Phosphoprotein</keyword>
<evidence type="ECO:0000259" key="10">
    <source>
        <dbReference type="Pfam" id="PF02518"/>
    </source>
</evidence>
<keyword evidence="7" id="KW-0067">ATP-binding</keyword>
<evidence type="ECO:0000256" key="6">
    <source>
        <dbReference type="ARBA" id="ARBA00022777"/>
    </source>
</evidence>
<keyword evidence="8" id="KW-0902">Two-component regulatory system</keyword>
<gene>
    <name evidence="12" type="ORF">KDY119_00492</name>
</gene>